<reference evidence="3" key="1">
    <citation type="submission" date="2017-09" db="EMBL/GenBank/DDBJ databases">
        <title>Depth-based differentiation of microbial function through sediment-hosted aquifers and enrichment of novel symbionts in the deep terrestrial subsurface.</title>
        <authorList>
            <person name="Probst A.J."/>
            <person name="Ladd B."/>
            <person name="Jarett J.K."/>
            <person name="Geller-Mcgrath D.E."/>
            <person name="Sieber C.M.K."/>
            <person name="Emerson J.B."/>
            <person name="Anantharaman K."/>
            <person name="Thomas B.C."/>
            <person name="Malmstrom R."/>
            <person name="Stieglmeier M."/>
            <person name="Klingl A."/>
            <person name="Woyke T."/>
            <person name="Ryan C.M."/>
            <person name="Banfield J.F."/>
        </authorList>
    </citation>
    <scope>NUCLEOTIDE SEQUENCE [LARGE SCALE GENOMIC DNA]</scope>
</reference>
<evidence type="ECO:0000256" key="1">
    <source>
        <dbReference type="SAM" id="Phobius"/>
    </source>
</evidence>
<comment type="caution">
    <text evidence="2">The sequence shown here is derived from an EMBL/GenBank/DDBJ whole genome shotgun (WGS) entry which is preliminary data.</text>
</comment>
<protein>
    <recommendedName>
        <fullName evidence="4">Prepilin-type N-terminal cleavage/methylation domain-containing protein</fullName>
    </recommendedName>
</protein>
<dbReference type="InterPro" id="IPR012902">
    <property type="entry name" value="N_methyl_site"/>
</dbReference>
<keyword evidence="1" id="KW-1133">Transmembrane helix</keyword>
<keyword evidence="1" id="KW-0472">Membrane</keyword>
<gene>
    <name evidence="2" type="ORF">COT50_02565</name>
</gene>
<dbReference type="Proteomes" id="UP000231252">
    <property type="component" value="Unassembled WGS sequence"/>
</dbReference>
<accession>A0A2H0XBL7</accession>
<dbReference type="AlphaFoldDB" id="A0A2H0XBL7"/>
<evidence type="ECO:0008006" key="4">
    <source>
        <dbReference type="Google" id="ProtNLM"/>
    </source>
</evidence>
<dbReference type="EMBL" id="PEYU01000058">
    <property type="protein sequence ID" value="PIS22323.1"/>
    <property type="molecule type" value="Genomic_DNA"/>
</dbReference>
<evidence type="ECO:0000313" key="3">
    <source>
        <dbReference type="Proteomes" id="UP000231252"/>
    </source>
</evidence>
<keyword evidence="1" id="KW-0812">Transmembrane</keyword>
<evidence type="ECO:0000313" key="2">
    <source>
        <dbReference type="EMBL" id="PIS22323.1"/>
    </source>
</evidence>
<name>A0A2H0XBL7_UNCKA</name>
<sequence length="165" mass="18050">MMQLNKKGVTLVELLIYLGLASIMLVILSELFVSILNESVETQNYSAVQTDGRYILARLRYSINNADSITTPLNLGETSNTLELDGGKYRFYLADNKFYLYSRDDVGSPSYLMSNLDTKITDLVFSQQGNVGGKPVVSIAFTASSGEVGTTQHETQTFVGAGGLR</sequence>
<dbReference type="Pfam" id="PF07963">
    <property type="entry name" value="N_methyl"/>
    <property type="match status" value="1"/>
</dbReference>
<proteinExistence type="predicted"/>
<feature type="transmembrane region" description="Helical" evidence="1">
    <location>
        <begin position="12"/>
        <end position="36"/>
    </location>
</feature>
<organism evidence="2 3">
    <name type="scientific">candidate division WWE3 bacterium CG08_land_8_20_14_0_20_41_10</name>
    <dbReference type="NCBI Taxonomy" id="1975085"/>
    <lineage>
        <taxon>Bacteria</taxon>
        <taxon>Katanobacteria</taxon>
    </lineage>
</organism>